<evidence type="ECO:0000256" key="2">
    <source>
        <dbReference type="ARBA" id="ARBA00004136"/>
    </source>
</evidence>
<keyword evidence="9" id="KW-0564">Palmitate</keyword>
<dbReference type="GO" id="GO:0044423">
    <property type="term" value="C:virion component"/>
    <property type="evidence" value="ECO:0007669"/>
    <property type="project" value="UniProtKB-KW"/>
</dbReference>
<dbReference type="GeneID" id="10192246"/>
<name>E9M5N8_9GAMA</name>
<evidence type="ECO:0000313" key="13">
    <source>
        <dbReference type="EMBL" id="ADW24478.1"/>
    </source>
</evidence>
<dbReference type="InterPro" id="IPR007619">
    <property type="entry name" value="Herpes_U44"/>
</dbReference>
<evidence type="ECO:0008006" key="16">
    <source>
        <dbReference type="Google" id="ProtNLM"/>
    </source>
</evidence>
<dbReference type="GO" id="GO:0044177">
    <property type="term" value="C:host cell Golgi apparatus"/>
    <property type="evidence" value="ECO:0007669"/>
    <property type="project" value="UniProtKB-SubCell"/>
</dbReference>
<reference evidence="14 15" key="1">
    <citation type="journal article" date="2011" name="J. Virol.">
        <title>Identification and sequencing of a novel rodent gammaherpesvirus that establishes acute and latent infection in laboratory mice.</title>
        <authorList>
            <person name="Loh J."/>
            <person name="Zhao G."/>
            <person name="Nelson C.A."/>
            <person name="Coder P."/>
            <person name="Droit L."/>
            <person name="Handley S.A."/>
            <person name="Johnson L.S."/>
            <person name="Vachharajani P."/>
            <person name="Guzman H."/>
            <person name="Tesh R.B."/>
            <person name="Wang D."/>
            <person name="Fremont D.H."/>
            <person name="Virgin H.W."/>
        </authorList>
    </citation>
    <scope>NUCLEOTIDE SEQUENCE [LARGE SCALE GENOMIC DNA]</scope>
</reference>
<dbReference type="RefSeq" id="YP_004207891.1">
    <property type="nucleotide sequence ID" value="NC_015049.1"/>
</dbReference>
<evidence type="ECO:0000313" key="14">
    <source>
        <dbReference type="Proteomes" id="UP000134313"/>
    </source>
</evidence>
<gene>
    <name evidence="13" type="ORF">RHVP-L.55</name>
    <name evidence="12" type="ORF">RHVP.55</name>
</gene>
<keyword evidence="7" id="KW-1040">Host Golgi apparatus</keyword>
<dbReference type="Pfam" id="PF04533">
    <property type="entry name" value="Herpes_U44"/>
    <property type="match status" value="1"/>
</dbReference>
<dbReference type="Proteomes" id="UP000134313">
    <property type="component" value="Segment"/>
</dbReference>
<dbReference type="OrthoDB" id="11734at10239"/>
<evidence type="ECO:0000256" key="5">
    <source>
        <dbReference type="ARBA" id="ARBA00006551"/>
    </source>
</evidence>
<keyword evidence="8" id="KW-0946">Virion</keyword>
<evidence type="ECO:0000256" key="7">
    <source>
        <dbReference type="ARBA" id="ARBA00022812"/>
    </source>
</evidence>
<dbReference type="KEGG" id="vg:10192246"/>
<evidence type="ECO:0000313" key="12">
    <source>
        <dbReference type="EMBL" id="ADW24396.1"/>
    </source>
</evidence>
<comment type="function">
    <text evidence="1">Plays several roles during the time course of infection, including egress of virus particles from the perinuclear space and secondary envelopment of cytoplasmic capsids that bud into specific trans-Golgi network (TGN)-derived membranes.</text>
</comment>
<keyword evidence="14" id="KW-1185">Reference proteome</keyword>
<accession>E9M5N8</accession>
<evidence type="ECO:0000256" key="1">
    <source>
        <dbReference type="ARBA" id="ARBA00001991"/>
    </source>
</evidence>
<protein>
    <recommendedName>
        <fullName evidence="16">Tegument protein UL51 homolog</fullName>
    </recommendedName>
</protein>
<keyword evidence="10" id="KW-1035">Host cytoplasm</keyword>
<comment type="subcellular location">
    <subcellularLocation>
        <location evidence="2">Host Golgi apparatus</location>
    </subcellularLocation>
    <subcellularLocation>
        <location evidence="3">Host cytoplasm</location>
    </subcellularLocation>
    <subcellularLocation>
        <location evidence="4">Virion</location>
    </subcellularLocation>
</comment>
<organism evidence="12 14">
    <name type="scientific">Cricetid gammaherpesvirus 2</name>
    <dbReference type="NCBI Taxonomy" id="1605972"/>
    <lineage>
        <taxon>Viruses</taxon>
        <taxon>Duplodnaviria</taxon>
        <taxon>Heunggongvirae</taxon>
        <taxon>Peploviricota</taxon>
        <taxon>Herviviricetes</taxon>
        <taxon>Herpesvirales</taxon>
        <taxon>Orthoherpesviridae</taxon>
        <taxon>Gammaherpesvirinae</taxon>
        <taxon>Rhadinovirus</taxon>
        <taxon>Rhadinovirus cricetidgamma2</taxon>
    </lineage>
</organism>
<evidence type="ECO:0000256" key="8">
    <source>
        <dbReference type="ARBA" id="ARBA00022844"/>
    </source>
</evidence>
<proteinExistence type="inferred from homology"/>
<evidence type="ECO:0000313" key="15">
    <source>
        <dbReference type="Proteomes" id="UP000164320"/>
    </source>
</evidence>
<dbReference type="Proteomes" id="UP000164320">
    <property type="component" value="Genome"/>
</dbReference>
<evidence type="ECO:0000256" key="10">
    <source>
        <dbReference type="ARBA" id="ARBA00023200"/>
    </source>
</evidence>
<evidence type="ECO:0000256" key="11">
    <source>
        <dbReference type="ARBA" id="ARBA00023288"/>
    </source>
</evidence>
<evidence type="ECO:0000256" key="6">
    <source>
        <dbReference type="ARBA" id="ARBA00022553"/>
    </source>
</evidence>
<comment type="similarity">
    <text evidence="5">Belongs to the herpesviridae UL51 family.</text>
</comment>
<evidence type="ECO:0000256" key="9">
    <source>
        <dbReference type="ARBA" id="ARBA00023139"/>
    </source>
</evidence>
<sequence>MAGKMNCCGIWPFGKGKRSGYARVSDTELMSRVEIEVNMGLPPGVTMGDVLRNDQNGAVMKQIYVLANQANEVAEYLNRFTLAEIPEECMSVAKTQIDKLKSLQKVIWNTMISMAAGTITINEDTLNTLLDRRAEDSLVLMEMEKLATLVKMDETATWAADIANIVSTQPSSVATQKIPQCLEPRVEICE</sequence>
<dbReference type="EMBL" id="HQ698924">
    <property type="protein sequence ID" value="ADW24478.1"/>
    <property type="molecule type" value="Genomic_DNA"/>
</dbReference>
<dbReference type="EMBL" id="HQ221963">
    <property type="protein sequence ID" value="ADW24396.1"/>
    <property type="molecule type" value="Genomic_DNA"/>
</dbReference>
<evidence type="ECO:0000256" key="3">
    <source>
        <dbReference type="ARBA" id="ARBA00004192"/>
    </source>
</evidence>
<keyword evidence="11" id="KW-0449">Lipoprotein</keyword>
<keyword evidence="6" id="KW-0597">Phosphoprotein</keyword>
<evidence type="ECO:0000256" key="4">
    <source>
        <dbReference type="ARBA" id="ARBA00004328"/>
    </source>
</evidence>